<organism evidence="1 2">
    <name type="scientific">Pseudobacteroides cellulosolvens ATCC 35603 = DSM 2933</name>
    <dbReference type="NCBI Taxonomy" id="398512"/>
    <lineage>
        <taxon>Bacteria</taxon>
        <taxon>Bacillati</taxon>
        <taxon>Bacillota</taxon>
        <taxon>Clostridia</taxon>
        <taxon>Eubacteriales</taxon>
        <taxon>Oscillospiraceae</taxon>
        <taxon>Pseudobacteroides</taxon>
    </lineage>
</organism>
<evidence type="ECO:0000313" key="2">
    <source>
        <dbReference type="Proteomes" id="UP000036923"/>
    </source>
</evidence>
<dbReference type="Proteomes" id="UP000036923">
    <property type="component" value="Unassembled WGS sequence"/>
</dbReference>
<sequence length="361" mass="42713">MEIKDIQKNLDKIRGSKDMWKEFEYSDPDINYMKRYALAIALQYDNRQEDKELIKFLMENEVESRINDPYQGVGDSLNLISYLLAKFKEVENVWLFDKAKSANFDTALGYNSEFIFSAGVEVTCDYLEKKGLTEENYLYEYRDELHDLFTEGDIEKFLARMKLWFPESIKEESVQTLFRRAVEFEDCTEAERLFGLMEQDEENDASTLYHCAKDIKNYEKAIYYKRIVLGEADTAWDKVSALESIAEMYLLNGDLLNAFETAKKWDSMLSEFDRWKDTGLGRMLTEIWFDICLGFIKLNDIELANDCFLNGDKMINTIKYYHLNMLEKANDCCNRLGISEKYGFYMRLLEKERKRVEEMLK</sequence>
<comment type="caution">
    <text evidence="1">The sequence shown here is derived from an EMBL/GenBank/DDBJ whole genome shotgun (WGS) entry which is preliminary data.</text>
</comment>
<dbReference type="RefSeq" id="WP_036945252.1">
    <property type="nucleotide sequence ID" value="NZ_JQKC01000046.1"/>
</dbReference>
<evidence type="ECO:0000313" key="1">
    <source>
        <dbReference type="EMBL" id="KNY26906.1"/>
    </source>
</evidence>
<keyword evidence="2" id="KW-1185">Reference proteome</keyword>
<name>A0A0L6JM81_9FIRM</name>
<protein>
    <submittedName>
        <fullName evidence="1">Uncharacterized protein</fullName>
    </submittedName>
</protein>
<dbReference type="AlphaFoldDB" id="A0A0L6JM81"/>
<dbReference type="EMBL" id="LGTC01000001">
    <property type="protein sequence ID" value="KNY26906.1"/>
    <property type="molecule type" value="Genomic_DNA"/>
</dbReference>
<reference evidence="2" key="1">
    <citation type="submission" date="2015-07" db="EMBL/GenBank/DDBJ databases">
        <title>Near-Complete Genome Sequence of the Cellulolytic Bacterium Bacteroides (Pseudobacteroides) cellulosolvens ATCC 35603.</title>
        <authorList>
            <person name="Dassa B."/>
            <person name="Utturkar S.M."/>
            <person name="Klingeman D.M."/>
            <person name="Hurt R.A."/>
            <person name="Keller M."/>
            <person name="Xu J."/>
            <person name="Reddy Y.H.K."/>
            <person name="Borovok I."/>
            <person name="Grinberg I.R."/>
            <person name="Lamed R."/>
            <person name="Zhivin O."/>
            <person name="Bayer E.A."/>
            <person name="Brown S.D."/>
        </authorList>
    </citation>
    <scope>NUCLEOTIDE SEQUENCE [LARGE SCALE GENOMIC DNA]</scope>
    <source>
        <strain evidence="2">DSM 2933</strain>
    </source>
</reference>
<dbReference type="OrthoDB" id="305750at2"/>
<proteinExistence type="predicted"/>
<dbReference type="STRING" id="398512.Bccel_2171"/>
<gene>
    <name evidence="1" type="ORF">Bccel_2171</name>
</gene>
<accession>A0A0L6JM81</accession>
<dbReference type="eggNOG" id="ENOG50309GA">
    <property type="taxonomic scope" value="Bacteria"/>
</dbReference>